<accession>A0A2H3DZ01</accession>
<dbReference type="AlphaFoldDB" id="A0A2H3DZ01"/>
<gene>
    <name evidence="2" type="ORF">ARMGADRAFT_1025558</name>
</gene>
<evidence type="ECO:0000313" key="2">
    <source>
        <dbReference type="EMBL" id="PBK99310.1"/>
    </source>
</evidence>
<dbReference type="InParanoid" id="A0A2H3DZ01"/>
<organism evidence="2 3">
    <name type="scientific">Armillaria gallica</name>
    <name type="common">Bulbous honey fungus</name>
    <name type="synonym">Armillaria bulbosa</name>
    <dbReference type="NCBI Taxonomy" id="47427"/>
    <lineage>
        <taxon>Eukaryota</taxon>
        <taxon>Fungi</taxon>
        <taxon>Dikarya</taxon>
        <taxon>Basidiomycota</taxon>
        <taxon>Agaricomycotina</taxon>
        <taxon>Agaricomycetes</taxon>
        <taxon>Agaricomycetidae</taxon>
        <taxon>Agaricales</taxon>
        <taxon>Marasmiineae</taxon>
        <taxon>Physalacriaceae</taxon>
        <taxon>Armillaria</taxon>
    </lineage>
</organism>
<dbReference type="OrthoDB" id="3008923at2759"/>
<evidence type="ECO:0000256" key="1">
    <source>
        <dbReference type="SAM" id="MobiDB-lite"/>
    </source>
</evidence>
<evidence type="ECO:0000313" key="3">
    <source>
        <dbReference type="Proteomes" id="UP000217790"/>
    </source>
</evidence>
<protein>
    <submittedName>
        <fullName evidence="2">Uncharacterized protein</fullName>
    </submittedName>
</protein>
<dbReference type="EMBL" id="KZ293647">
    <property type="protein sequence ID" value="PBK99310.1"/>
    <property type="molecule type" value="Genomic_DNA"/>
</dbReference>
<keyword evidence="3" id="KW-1185">Reference proteome</keyword>
<proteinExistence type="predicted"/>
<reference evidence="3" key="1">
    <citation type="journal article" date="2017" name="Nat. Ecol. Evol.">
        <title>Genome expansion and lineage-specific genetic innovations in the forest pathogenic fungi Armillaria.</title>
        <authorList>
            <person name="Sipos G."/>
            <person name="Prasanna A.N."/>
            <person name="Walter M.C."/>
            <person name="O'Connor E."/>
            <person name="Balint B."/>
            <person name="Krizsan K."/>
            <person name="Kiss B."/>
            <person name="Hess J."/>
            <person name="Varga T."/>
            <person name="Slot J."/>
            <person name="Riley R."/>
            <person name="Boka B."/>
            <person name="Rigling D."/>
            <person name="Barry K."/>
            <person name="Lee J."/>
            <person name="Mihaltcheva S."/>
            <person name="LaButti K."/>
            <person name="Lipzen A."/>
            <person name="Waldron R."/>
            <person name="Moloney N.M."/>
            <person name="Sperisen C."/>
            <person name="Kredics L."/>
            <person name="Vagvoelgyi C."/>
            <person name="Patrignani A."/>
            <person name="Fitzpatrick D."/>
            <person name="Nagy I."/>
            <person name="Doyle S."/>
            <person name="Anderson J.B."/>
            <person name="Grigoriev I.V."/>
            <person name="Gueldener U."/>
            <person name="Muensterkoetter M."/>
            <person name="Nagy L.G."/>
        </authorList>
    </citation>
    <scope>NUCLEOTIDE SEQUENCE [LARGE SCALE GENOMIC DNA]</scope>
    <source>
        <strain evidence="3">Ar21-2</strain>
    </source>
</reference>
<name>A0A2H3DZ01_ARMGA</name>
<dbReference type="Proteomes" id="UP000217790">
    <property type="component" value="Unassembled WGS sequence"/>
</dbReference>
<sequence>MVPTYSTTKYNKDSTVAFEGITHKGNSIWEFTMGDSLKVYIVTDNEIDMMVEFSHMIHFTYTIFSDIVNLSEYSYNACEVPDSNLTIKPHREALNIEHFFPADNPFFIESTKDCIVTATAEAHAWTLTALGMMGKSMMATKVKMHDLHCAAQLQAKFEAEQDECHAENELKNVMLGPQPVKGMKRDCDEDDGKGKSATNRHHPKDFFKAFRLDKVKKALEEGDMALMVEDIVFMGAKVN</sequence>
<feature type="region of interest" description="Disordered" evidence="1">
    <location>
        <begin position="181"/>
        <end position="200"/>
    </location>
</feature>